<evidence type="ECO:0000259" key="1">
    <source>
        <dbReference type="PROSITE" id="PS51085"/>
    </source>
</evidence>
<dbReference type="SUPFAM" id="SSF54292">
    <property type="entry name" value="2Fe-2S ferredoxin-like"/>
    <property type="match status" value="1"/>
</dbReference>
<dbReference type="STRING" id="749414.SBI_09770"/>
<dbReference type="KEGG" id="sbh:SBI_09770"/>
<protein>
    <submittedName>
        <fullName evidence="2">Iron-sulfur oxidoreductase beta subunit</fullName>
    </submittedName>
</protein>
<dbReference type="InterPro" id="IPR006058">
    <property type="entry name" value="2Fe2S_fd_BS"/>
</dbReference>
<evidence type="ECO:0000313" key="2">
    <source>
        <dbReference type="EMBL" id="ADI12888.1"/>
    </source>
</evidence>
<accession>D7CBL1</accession>
<dbReference type="Proteomes" id="UP000000377">
    <property type="component" value="Chromosome"/>
</dbReference>
<dbReference type="PROSITE" id="PS00197">
    <property type="entry name" value="2FE2S_FER_1"/>
    <property type="match status" value="1"/>
</dbReference>
<reference evidence="2 3" key="1">
    <citation type="journal article" date="2010" name="J. Bacteriol.">
        <title>Genome sequence of the milbemycin-producing bacterium Streptomyces bingchenggensis.</title>
        <authorList>
            <person name="Wang X.J."/>
            <person name="Yan Y.J."/>
            <person name="Zhang B."/>
            <person name="An J."/>
            <person name="Wang J.J."/>
            <person name="Tian J."/>
            <person name="Jiang L."/>
            <person name="Chen Y.H."/>
            <person name="Huang S.X."/>
            <person name="Yin M."/>
            <person name="Zhang J."/>
            <person name="Gao A.L."/>
            <person name="Liu C.X."/>
            <person name="Zhu Z.X."/>
            <person name="Xiang W.S."/>
        </authorList>
    </citation>
    <scope>NUCLEOTIDE SEQUENCE [LARGE SCALE GENOMIC DNA]</scope>
    <source>
        <strain evidence="2 3">BCW-1</strain>
    </source>
</reference>
<dbReference type="EMBL" id="CP002047">
    <property type="protein sequence ID" value="ADI12888.1"/>
    <property type="molecule type" value="Genomic_DNA"/>
</dbReference>
<dbReference type="eggNOG" id="COG1018">
    <property type="taxonomic scope" value="Bacteria"/>
</dbReference>
<feature type="domain" description="2Fe-2S ferredoxin-type" evidence="1">
    <location>
        <begin position="1"/>
        <end position="67"/>
    </location>
</feature>
<evidence type="ECO:0000313" key="3">
    <source>
        <dbReference type="Proteomes" id="UP000000377"/>
    </source>
</evidence>
<dbReference type="InterPro" id="IPR012675">
    <property type="entry name" value="Beta-grasp_dom_sf"/>
</dbReference>
<dbReference type="GO" id="GO:0051537">
    <property type="term" value="F:2 iron, 2 sulfur cluster binding"/>
    <property type="evidence" value="ECO:0007669"/>
    <property type="project" value="InterPro"/>
</dbReference>
<dbReference type="InterPro" id="IPR036010">
    <property type="entry name" value="2Fe-2S_ferredoxin-like_sf"/>
</dbReference>
<organism evidence="2 3">
    <name type="scientific">Streptomyces bingchenggensis (strain BCW-1)</name>
    <dbReference type="NCBI Taxonomy" id="749414"/>
    <lineage>
        <taxon>Bacteria</taxon>
        <taxon>Bacillati</taxon>
        <taxon>Actinomycetota</taxon>
        <taxon>Actinomycetes</taxon>
        <taxon>Kitasatosporales</taxon>
        <taxon>Streptomycetaceae</taxon>
        <taxon>Streptomyces</taxon>
    </lineage>
</organism>
<dbReference type="Pfam" id="PF00111">
    <property type="entry name" value="Fer2"/>
    <property type="match status" value="1"/>
</dbReference>
<dbReference type="InterPro" id="IPR001041">
    <property type="entry name" value="2Fe-2S_ferredoxin-type"/>
</dbReference>
<gene>
    <name evidence="2" type="ordered locus">SBI_09770</name>
</gene>
<dbReference type="AlphaFoldDB" id="D7CBL1"/>
<keyword evidence="3" id="KW-1185">Reference proteome</keyword>
<dbReference type="Gene3D" id="3.10.20.30">
    <property type="match status" value="1"/>
</dbReference>
<dbReference type="PATRIC" id="fig|749414.3.peg.10051"/>
<proteinExistence type="predicted"/>
<dbReference type="PROSITE" id="PS51085">
    <property type="entry name" value="2FE2S_FER_2"/>
    <property type="match status" value="1"/>
</dbReference>
<name>D7CBL1_STRBB</name>
<dbReference type="CDD" id="cd00207">
    <property type="entry name" value="fer2"/>
    <property type="match status" value="1"/>
</dbReference>
<dbReference type="HOGENOM" id="CLU_003827_15_2_11"/>
<sequence length="67" mass="7137">MLSALRAAGIDVPFSCTEGICGTCETEVLEGEPDHRDSVLSAEERAAGETMMLCVSRARGPRLVLDL</sequence>